<dbReference type="Pfam" id="PF04950">
    <property type="entry name" value="RIBIOP_C"/>
    <property type="match status" value="1"/>
</dbReference>
<evidence type="ECO:0000256" key="2">
    <source>
        <dbReference type="ARBA" id="ARBA00022517"/>
    </source>
</evidence>
<evidence type="ECO:0000256" key="5">
    <source>
        <dbReference type="SAM" id="MobiDB-lite"/>
    </source>
</evidence>
<dbReference type="InterPro" id="IPR039761">
    <property type="entry name" value="Bms1/Tsr1"/>
</dbReference>
<organism evidence="7 8">
    <name type="scientific">Carex littledalei</name>
    <dbReference type="NCBI Taxonomy" id="544730"/>
    <lineage>
        <taxon>Eukaryota</taxon>
        <taxon>Viridiplantae</taxon>
        <taxon>Streptophyta</taxon>
        <taxon>Embryophyta</taxon>
        <taxon>Tracheophyta</taxon>
        <taxon>Spermatophyta</taxon>
        <taxon>Magnoliopsida</taxon>
        <taxon>Liliopsida</taxon>
        <taxon>Poales</taxon>
        <taxon>Cyperaceae</taxon>
        <taxon>Cyperoideae</taxon>
        <taxon>Cariceae</taxon>
        <taxon>Carex</taxon>
        <taxon>Carex subgen. Euthyceras</taxon>
    </lineage>
</organism>
<feature type="region of interest" description="Disordered" evidence="5">
    <location>
        <begin position="398"/>
        <end position="458"/>
    </location>
</feature>
<feature type="compositionally biased region" description="Basic residues" evidence="5">
    <location>
        <begin position="11"/>
        <end position="27"/>
    </location>
</feature>
<reference evidence="7" key="1">
    <citation type="submission" date="2020-01" db="EMBL/GenBank/DDBJ databases">
        <title>Genome sequence of Kobresia littledalei, the first chromosome-level genome in the family Cyperaceae.</title>
        <authorList>
            <person name="Qu G."/>
        </authorList>
    </citation>
    <scope>NUCLEOTIDE SEQUENCE</scope>
    <source>
        <strain evidence="7">C.B.Clarke</strain>
        <tissue evidence="7">Leaf</tissue>
    </source>
</reference>
<name>A0A833RAV0_9POAL</name>
<dbReference type="Proteomes" id="UP000623129">
    <property type="component" value="Unassembled WGS sequence"/>
</dbReference>
<dbReference type="SMART" id="SM00785">
    <property type="entry name" value="AARP2CN"/>
    <property type="match status" value="1"/>
</dbReference>
<sequence>MAGGARSQVNKSHKTRYASKSSRHAHRTASLSAKAKIGKSDGGHRAAVKGTRAARVQKSKAIRDQKRAALLKEKRSSVSAPPRVVVLFGLSSNANATSVKKDLLQLLSGDDGQPTSDTIASSAYRLRTTVLEAPYGDLVACMEMAKVADLIAFVVSANSLYDNGSDGLIDPIGAQCLSLLRAIGLSSTSVLIRDLPQDVKSKSEAKKISISSLSSEMSEDCKYYAADTKEELHKFMWLFKEQHLSSPHWRNQRPYIMSNEVCLKPENSILGTCTLVLSGYLRAHNLSPNQLVHVTGAGDFQLSKVDILKDPFPLNERRGHNLMESEDMTQICQTLIPDTSAQEPLLVENTPDPLAGEQTWPTEAEMAEADTNNKERKIRKRKLPRGTSDYQAAWIVEGTDSENDNSDIESEEGNGMVLDEELENNNDPEKDEDTTSRFTEKFDEETGADTEMEDDEHMTREQIEADIKRIKNANAEDEEFPDEVETPLDVPAKKRFAKYRSLKSFRTSPWDPKESLPVDYARIFAFDNFSRTQKHVLKTMREVDEGSSTTCAQVGSFVRIHVKNVPIHIASRVCHASKAIPVVTSGLLQHESKMSVLHFSVKKNDSYVAPIKSKETFIFNVGFRQFVARPLFSGDNINSDKHKLERFLHPGRFSVASVYAPICFPPLPLIVLKKRDGELPAVAATGSLKSVDPDRIILKKIILTGYPQRVSKLKATVRYMFHSPDDVRWFKPVDVWTKHGRHGRIKEPVGTHGAMKCVFNSVVQQHDTVCMSLYKRIYPRWPEQLYDVAL</sequence>
<dbReference type="InterPro" id="IPR012948">
    <property type="entry name" value="AARP2CN"/>
</dbReference>
<dbReference type="GO" id="GO:0030688">
    <property type="term" value="C:preribosome, small subunit precursor"/>
    <property type="evidence" value="ECO:0007669"/>
    <property type="project" value="TreeGrafter"/>
</dbReference>
<dbReference type="SMART" id="SM01362">
    <property type="entry name" value="DUF663"/>
    <property type="match status" value="1"/>
</dbReference>
<evidence type="ECO:0000256" key="3">
    <source>
        <dbReference type="ARBA" id="ARBA00023242"/>
    </source>
</evidence>
<gene>
    <name evidence="7" type="ORF">FCM35_KLT18681</name>
</gene>
<feature type="region of interest" description="Disordered" evidence="5">
    <location>
        <begin position="1"/>
        <end position="59"/>
    </location>
</feature>
<dbReference type="PANTHER" id="PTHR12858:SF1">
    <property type="entry name" value="PRE-RRNA-PROCESSING PROTEIN TSR1 HOMOLOG"/>
    <property type="match status" value="1"/>
</dbReference>
<evidence type="ECO:0000313" key="8">
    <source>
        <dbReference type="Proteomes" id="UP000623129"/>
    </source>
</evidence>
<comment type="similarity">
    <text evidence="4">Belongs to the TRAFAC class translation factor GTPase superfamily. Bms1-like GTPase family. TSR1 subfamily.</text>
</comment>
<dbReference type="GO" id="GO:0000479">
    <property type="term" value="P:endonucleolytic cleavage of tricistronic rRNA transcript (SSU-rRNA, 5.8S rRNA, LSU-rRNA)"/>
    <property type="evidence" value="ECO:0007669"/>
    <property type="project" value="TreeGrafter"/>
</dbReference>
<dbReference type="Pfam" id="PF08142">
    <property type="entry name" value="AARP2CN"/>
    <property type="match status" value="1"/>
</dbReference>
<dbReference type="PROSITE" id="PS51714">
    <property type="entry name" value="G_BMS1"/>
    <property type="match status" value="1"/>
</dbReference>
<feature type="compositionally biased region" description="Acidic residues" evidence="5">
    <location>
        <begin position="399"/>
        <end position="432"/>
    </location>
</feature>
<evidence type="ECO:0000313" key="7">
    <source>
        <dbReference type="EMBL" id="KAF3338094.1"/>
    </source>
</evidence>
<feature type="compositionally biased region" description="Acidic residues" evidence="5">
    <location>
        <begin position="442"/>
        <end position="456"/>
    </location>
</feature>
<dbReference type="GO" id="GO:0000462">
    <property type="term" value="P:maturation of SSU-rRNA from tricistronic rRNA transcript (SSU-rRNA, 5.8S rRNA, LSU-rRNA)"/>
    <property type="evidence" value="ECO:0007669"/>
    <property type="project" value="TreeGrafter"/>
</dbReference>
<keyword evidence="3" id="KW-0539">Nucleus</keyword>
<protein>
    <submittedName>
        <fullName evidence="7">Pre-rRNA-processing protein TSR1</fullName>
    </submittedName>
</protein>
<dbReference type="GO" id="GO:0034511">
    <property type="term" value="F:U3 snoRNA binding"/>
    <property type="evidence" value="ECO:0007669"/>
    <property type="project" value="TreeGrafter"/>
</dbReference>
<keyword evidence="8" id="KW-1185">Reference proteome</keyword>
<evidence type="ECO:0000256" key="1">
    <source>
        <dbReference type="ARBA" id="ARBA00004604"/>
    </source>
</evidence>
<dbReference type="InterPro" id="IPR030387">
    <property type="entry name" value="G_Bms1/Tsr1_dom"/>
</dbReference>
<dbReference type="GO" id="GO:0005730">
    <property type="term" value="C:nucleolus"/>
    <property type="evidence" value="ECO:0007669"/>
    <property type="project" value="UniProtKB-SubCell"/>
</dbReference>
<accession>A0A833RAV0</accession>
<dbReference type="GO" id="GO:0003924">
    <property type="term" value="F:GTPase activity"/>
    <property type="evidence" value="ECO:0007669"/>
    <property type="project" value="TreeGrafter"/>
</dbReference>
<dbReference type="OrthoDB" id="119302at2759"/>
<dbReference type="EMBL" id="SWLB01000006">
    <property type="protein sequence ID" value="KAF3338094.1"/>
    <property type="molecule type" value="Genomic_DNA"/>
</dbReference>
<evidence type="ECO:0000259" key="6">
    <source>
        <dbReference type="PROSITE" id="PS51714"/>
    </source>
</evidence>
<dbReference type="InterPro" id="IPR007034">
    <property type="entry name" value="BMS1_TSR1_C"/>
</dbReference>
<dbReference type="AlphaFoldDB" id="A0A833RAV0"/>
<dbReference type="PANTHER" id="PTHR12858">
    <property type="entry name" value="RIBOSOME BIOGENESIS PROTEIN"/>
    <property type="match status" value="1"/>
</dbReference>
<feature type="domain" description="Bms1-type G" evidence="6">
    <location>
        <begin position="81"/>
        <end position="245"/>
    </location>
</feature>
<evidence type="ECO:0000256" key="4">
    <source>
        <dbReference type="ARBA" id="ARBA00038288"/>
    </source>
</evidence>
<comment type="caution">
    <text evidence="7">The sequence shown here is derived from an EMBL/GenBank/DDBJ whole genome shotgun (WGS) entry which is preliminary data.</text>
</comment>
<dbReference type="GO" id="GO:0005525">
    <property type="term" value="F:GTP binding"/>
    <property type="evidence" value="ECO:0007669"/>
    <property type="project" value="TreeGrafter"/>
</dbReference>
<keyword evidence="2" id="KW-0690">Ribosome biogenesis</keyword>
<comment type="subcellular location">
    <subcellularLocation>
        <location evidence="1">Nucleus</location>
        <location evidence="1">Nucleolus</location>
    </subcellularLocation>
</comment>
<dbReference type="Pfam" id="PF22298">
    <property type="entry name" value="Tsr1_G-like"/>
    <property type="match status" value="1"/>
</dbReference>
<proteinExistence type="inferred from homology"/>